<dbReference type="OrthoDB" id="1600564at2759"/>
<keyword evidence="2" id="KW-0808">Transferase</keyword>
<evidence type="ECO:0000313" key="2">
    <source>
        <dbReference type="EMBL" id="GFZ19067.1"/>
    </source>
</evidence>
<protein>
    <submittedName>
        <fullName evidence="2">Uridine kinase-like 5</fullName>
    </submittedName>
</protein>
<dbReference type="PANTHER" id="PTHR22835">
    <property type="entry name" value="ZINC FINGER FYVE DOMAIN CONTAINING PROTEIN"/>
    <property type="match status" value="1"/>
</dbReference>
<comment type="similarity">
    <text evidence="1">Belongs to the 'GDSL' lipolytic enzyme family.</text>
</comment>
<keyword evidence="3" id="KW-1185">Reference proteome</keyword>
<evidence type="ECO:0000256" key="1">
    <source>
        <dbReference type="ARBA" id="ARBA00008668"/>
    </source>
</evidence>
<dbReference type="GO" id="GO:0016301">
    <property type="term" value="F:kinase activity"/>
    <property type="evidence" value="ECO:0007669"/>
    <property type="project" value="UniProtKB-KW"/>
</dbReference>
<organism evidence="2 3">
    <name type="scientific">Actinidia rufa</name>
    <dbReference type="NCBI Taxonomy" id="165716"/>
    <lineage>
        <taxon>Eukaryota</taxon>
        <taxon>Viridiplantae</taxon>
        <taxon>Streptophyta</taxon>
        <taxon>Embryophyta</taxon>
        <taxon>Tracheophyta</taxon>
        <taxon>Spermatophyta</taxon>
        <taxon>Magnoliopsida</taxon>
        <taxon>eudicotyledons</taxon>
        <taxon>Gunneridae</taxon>
        <taxon>Pentapetalae</taxon>
        <taxon>asterids</taxon>
        <taxon>Ericales</taxon>
        <taxon>Actinidiaceae</taxon>
        <taxon>Actinidia</taxon>
    </lineage>
</organism>
<dbReference type="Proteomes" id="UP000585474">
    <property type="component" value="Unassembled WGS sequence"/>
</dbReference>
<dbReference type="EMBL" id="BJWL01000027">
    <property type="protein sequence ID" value="GFZ19067.1"/>
    <property type="molecule type" value="Genomic_DNA"/>
</dbReference>
<dbReference type="AlphaFoldDB" id="A0A7J0H7I5"/>
<dbReference type="InterPro" id="IPR036514">
    <property type="entry name" value="SGNH_hydro_sf"/>
</dbReference>
<comment type="caution">
    <text evidence="2">The sequence shown here is derived from an EMBL/GenBank/DDBJ whole genome shotgun (WGS) entry which is preliminary data.</text>
</comment>
<evidence type="ECO:0000313" key="3">
    <source>
        <dbReference type="Proteomes" id="UP000585474"/>
    </source>
</evidence>
<name>A0A7J0H7I5_9ERIC</name>
<reference evidence="2 3" key="1">
    <citation type="submission" date="2019-07" db="EMBL/GenBank/DDBJ databases">
        <title>De Novo Assembly of kiwifruit Actinidia rufa.</title>
        <authorList>
            <person name="Sugita-Konishi S."/>
            <person name="Sato K."/>
            <person name="Mori E."/>
            <person name="Abe Y."/>
            <person name="Kisaki G."/>
            <person name="Hamano K."/>
            <person name="Suezawa K."/>
            <person name="Otani M."/>
            <person name="Fukuda T."/>
            <person name="Manabe T."/>
            <person name="Gomi K."/>
            <person name="Tabuchi M."/>
            <person name="Akimitsu K."/>
            <person name="Kataoka I."/>
        </authorList>
    </citation>
    <scope>NUCLEOTIDE SEQUENCE [LARGE SCALE GENOMIC DNA]</scope>
    <source>
        <strain evidence="3">cv. Fuchu</strain>
    </source>
</reference>
<dbReference type="PANTHER" id="PTHR22835:SF555">
    <property type="entry name" value="GDSL-LIKE LIPASE_ACYLHYDROLASE"/>
    <property type="match status" value="1"/>
</dbReference>
<keyword evidence="2" id="KW-0418">Kinase</keyword>
<gene>
    <name evidence="2" type="ORF">Acr_27g0008060</name>
</gene>
<sequence length="111" mass="12518">MCSSRGGYGVIQLREEGTLKTCLIDMSATFDPIPPPNGQTFFKRPPGRASDRRLIVDFIAENLKLPYPSAYLNSLETNFMHIANFATMEATFRDLEEPVWMTGLSPFNVKK</sequence>
<accession>A0A7J0H7I5</accession>
<proteinExistence type="inferred from homology"/>
<dbReference type="Gene3D" id="3.40.50.1110">
    <property type="entry name" value="SGNH hydrolase"/>
    <property type="match status" value="1"/>
</dbReference>